<keyword evidence="2" id="KW-1185">Reference proteome</keyword>
<comment type="caution">
    <text evidence="1">The sequence shown here is derived from an EMBL/GenBank/DDBJ whole genome shotgun (WGS) entry which is preliminary data.</text>
</comment>
<evidence type="ECO:0000313" key="2">
    <source>
        <dbReference type="Proteomes" id="UP001203512"/>
    </source>
</evidence>
<accession>A0ABT0DUJ1</accession>
<sequence length="67" mass="7137">MVGGIFAGYGYRIMPQIMVDAETRFSVGADDAMSAVPLAADETNLSLPKMIFEVASSGCSCRKPSFK</sequence>
<proteinExistence type="predicted"/>
<gene>
    <name evidence="1" type="ORF">MU848_04195</name>
</gene>
<dbReference type="RefSeq" id="WP_196224430.1">
    <property type="nucleotide sequence ID" value="NZ_JALKHS010000006.1"/>
</dbReference>
<dbReference type="EMBL" id="JALKHS010000006">
    <property type="protein sequence ID" value="MCK0530783.1"/>
    <property type="molecule type" value="Genomic_DNA"/>
</dbReference>
<dbReference type="Proteomes" id="UP001203512">
    <property type="component" value="Unassembled WGS sequence"/>
</dbReference>
<protein>
    <submittedName>
        <fullName evidence="1">Uncharacterized protein</fullName>
    </submittedName>
</protein>
<reference evidence="1 2" key="1">
    <citation type="submission" date="2022-04" db="EMBL/GenBank/DDBJ databases">
        <authorList>
            <person name="Huq M.A."/>
        </authorList>
    </citation>
    <scope>NUCLEOTIDE SEQUENCE [LARGE SCALE GENOMIC DNA]</scope>
    <source>
        <strain evidence="1 2">MAH-33</strain>
    </source>
</reference>
<name>A0ABT0DUJ1_9SPHN</name>
<evidence type="ECO:0000313" key="1">
    <source>
        <dbReference type="EMBL" id="MCK0530783.1"/>
    </source>
</evidence>
<organism evidence="1 2">
    <name type="scientific">Sphingobium agri</name>
    <dbReference type="NCBI Taxonomy" id="2933566"/>
    <lineage>
        <taxon>Bacteria</taxon>
        <taxon>Pseudomonadati</taxon>
        <taxon>Pseudomonadota</taxon>
        <taxon>Alphaproteobacteria</taxon>
        <taxon>Sphingomonadales</taxon>
        <taxon>Sphingomonadaceae</taxon>
        <taxon>Sphingobium</taxon>
    </lineage>
</organism>